<reference evidence="1" key="1">
    <citation type="journal article" date="2014" name="Int. J. Syst. Evol. Microbiol.">
        <title>Complete genome sequence of Corynebacterium casei LMG S-19264T (=DSM 44701T), isolated from a smear-ripened cheese.</title>
        <authorList>
            <consortium name="US DOE Joint Genome Institute (JGI-PGF)"/>
            <person name="Walter F."/>
            <person name="Albersmeier A."/>
            <person name="Kalinowski J."/>
            <person name="Ruckert C."/>
        </authorList>
    </citation>
    <scope>NUCLEOTIDE SEQUENCE</scope>
    <source>
        <strain evidence="1">CGMCC 4.7430</strain>
    </source>
</reference>
<accession>A0A918AB71</accession>
<evidence type="ECO:0000313" key="2">
    <source>
        <dbReference type="Proteomes" id="UP000660745"/>
    </source>
</evidence>
<keyword evidence="2" id="KW-1185">Reference proteome</keyword>
<dbReference type="InterPro" id="IPR011009">
    <property type="entry name" value="Kinase-like_dom_sf"/>
</dbReference>
<name>A0A918AB71_9ACTN</name>
<evidence type="ECO:0000313" key="1">
    <source>
        <dbReference type="EMBL" id="GGP12776.1"/>
    </source>
</evidence>
<dbReference type="EMBL" id="BMNK01000012">
    <property type="protein sequence ID" value="GGP12776.1"/>
    <property type="molecule type" value="Genomic_DNA"/>
</dbReference>
<reference evidence="1" key="2">
    <citation type="submission" date="2020-09" db="EMBL/GenBank/DDBJ databases">
        <authorList>
            <person name="Sun Q."/>
            <person name="Zhou Y."/>
        </authorList>
    </citation>
    <scope>NUCLEOTIDE SEQUENCE</scope>
    <source>
        <strain evidence="1">CGMCC 4.7430</strain>
    </source>
</reference>
<dbReference type="AlphaFoldDB" id="A0A918AB71"/>
<protein>
    <submittedName>
        <fullName evidence="1">Uncharacterized protein</fullName>
    </submittedName>
</protein>
<dbReference type="SUPFAM" id="SSF56112">
    <property type="entry name" value="Protein kinase-like (PK-like)"/>
    <property type="match status" value="1"/>
</dbReference>
<proteinExistence type="predicted"/>
<gene>
    <name evidence="1" type="ORF">GCM10012278_61930</name>
</gene>
<dbReference type="Gene3D" id="1.10.510.10">
    <property type="entry name" value="Transferase(Phosphotransferase) domain 1"/>
    <property type="match status" value="1"/>
</dbReference>
<organism evidence="1 2">
    <name type="scientific">Nonomuraea glycinis</name>
    <dbReference type="NCBI Taxonomy" id="2047744"/>
    <lineage>
        <taxon>Bacteria</taxon>
        <taxon>Bacillati</taxon>
        <taxon>Actinomycetota</taxon>
        <taxon>Actinomycetes</taxon>
        <taxon>Streptosporangiales</taxon>
        <taxon>Streptosporangiaceae</taxon>
        <taxon>Nonomuraea</taxon>
    </lineage>
</organism>
<comment type="caution">
    <text evidence="1">The sequence shown here is derived from an EMBL/GenBank/DDBJ whole genome shotgun (WGS) entry which is preliminary data.</text>
</comment>
<dbReference type="Proteomes" id="UP000660745">
    <property type="component" value="Unassembled WGS sequence"/>
</dbReference>
<sequence length="176" mass="19073">MHESAASITDVLRPLGDTILPRWEACASALRATGRAAPQAWHTAAEFHYRSDRPAPLHGDLSFANLARRPDGTLIMFDASALLGPKEFDAARWSARLAIAGMSPLDVFARWCSTEAIDASTAYELLGVECVLEAGSLEVQRLQRRSSSLTPHAIDPLQYVDAAIDNLIHTAHSLLG</sequence>